<comment type="caution">
    <text evidence="1">The sequence shown here is derived from an EMBL/GenBank/DDBJ whole genome shotgun (WGS) entry which is preliminary data.</text>
</comment>
<sequence>MMLANIIEGLGILAKHFTELADYKSGSDQYQFNVCATDTPLTTDEVARMDDLGWFQPDAEEDEAYDPSQGWSFFT</sequence>
<keyword evidence="2" id="KW-1185">Reference proteome</keyword>
<protein>
    <submittedName>
        <fullName evidence="1">Uncharacterized protein</fullName>
    </submittedName>
</protein>
<proteinExistence type="predicted"/>
<accession>A0ABQ4QDB8</accession>
<name>A0ABQ4QDB8_9HYPH</name>
<dbReference type="RefSeq" id="WP_147853464.1">
    <property type="nucleotide sequence ID" value="NZ_BPQG01000010.1"/>
</dbReference>
<evidence type="ECO:0000313" key="1">
    <source>
        <dbReference type="EMBL" id="GJD43201.1"/>
    </source>
</evidence>
<evidence type="ECO:0000313" key="2">
    <source>
        <dbReference type="Proteomes" id="UP001055117"/>
    </source>
</evidence>
<organism evidence="1 2">
    <name type="scientific">Methylobacterium cerastii</name>
    <dbReference type="NCBI Taxonomy" id="932741"/>
    <lineage>
        <taxon>Bacteria</taxon>
        <taxon>Pseudomonadati</taxon>
        <taxon>Pseudomonadota</taxon>
        <taxon>Alphaproteobacteria</taxon>
        <taxon>Hyphomicrobiales</taxon>
        <taxon>Methylobacteriaceae</taxon>
        <taxon>Methylobacterium</taxon>
    </lineage>
</organism>
<dbReference type="Proteomes" id="UP001055117">
    <property type="component" value="Unassembled WGS sequence"/>
</dbReference>
<reference evidence="1 2" key="1">
    <citation type="journal article" date="2021" name="Front. Microbiol.">
        <title>Comprehensive Comparative Genomics and Phenotyping of Methylobacterium Species.</title>
        <authorList>
            <person name="Alessa O."/>
            <person name="Ogura Y."/>
            <person name="Fujitani Y."/>
            <person name="Takami H."/>
            <person name="Hayashi T."/>
            <person name="Sahin N."/>
            <person name="Tani A."/>
        </authorList>
    </citation>
    <scope>NUCLEOTIDE SEQUENCE [LARGE SCALE GENOMIC DNA]</scope>
    <source>
        <strain evidence="1 2">DSM 23679</strain>
    </source>
</reference>
<dbReference type="EMBL" id="BPQG01000010">
    <property type="protein sequence ID" value="GJD43201.1"/>
    <property type="molecule type" value="Genomic_DNA"/>
</dbReference>
<gene>
    <name evidence="1" type="ORF">AFCDBAGC_1048</name>
</gene>